<keyword evidence="2" id="KW-1003">Cell membrane</keyword>
<name>A0A1I7MQX8_9MICC</name>
<dbReference type="InterPro" id="IPR008715">
    <property type="entry name" value="SAM-MeTfrase_NodS-like"/>
</dbReference>
<keyword evidence="3" id="KW-0328">Glycosyltransferase</keyword>
<dbReference type="Pfam" id="PF02585">
    <property type="entry name" value="PIG-L"/>
    <property type="match status" value="1"/>
</dbReference>
<dbReference type="SUPFAM" id="SSF102588">
    <property type="entry name" value="LmbE-like"/>
    <property type="match status" value="1"/>
</dbReference>
<dbReference type="Gene3D" id="3.40.50.10320">
    <property type="entry name" value="LmbE-like"/>
    <property type="match status" value="1"/>
</dbReference>
<dbReference type="Pfam" id="PF05401">
    <property type="entry name" value="NodS"/>
    <property type="match status" value="1"/>
</dbReference>
<dbReference type="Gene3D" id="3.90.550.10">
    <property type="entry name" value="Spore Coat Polysaccharide Biosynthesis Protein SpsA, Chain A"/>
    <property type="match status" value="1"/>
</dbReference>
<evidence type="ECO:0000256" key="4">
    <source>
        <dbReference type="ARBA" id="ARBA00022679"/>
    </source>
</evidence>
<dbReference type="GO" id="GO:0005886">
    <property type="term" value="C:plasma membrane"/>
    <property type="evidence" value="ECO:0007669"/>
    <property type="project" value="UniProtKB-SubCell"/>
</dbReference>
<sequence length="770" mass="83544">MSFSHLDEGTPETAWQDAGLAELEEAPGWNQAGPDTLLVLAVAHPDDETLGATGLIRSVLCAGGRVELILCTAGEGSHPDSPTHTPEQLRRIRHAEMLEAAEALGRDAEGRLELHQLGLPDGRLAEHTEQIEVAVHRALDRDRSGADAAGSSAGPAASQPLLATHYRLDGHTDHEVLGHTLAAVAAERGLALYEFPVWYWHWADPQTEHAWRHWTRWPLDEEAQAVRLTALHAHQSQTRPLSDAPGDEAIVGVGMLEHFLRPFDVVRRTAPDSADSSRAARIFDQLYRDHEDPWSYLTSWYERRKRLITMAVLPQRRYGTVVEVGSSIGVLTAELAGRAERVLALEASELAVERSRAHLAEHRHVEVRQAVLPQDWAAAVPEGRRVDLVVLSEVGYFLQPDELRTVLDQAESALTLSGQLVLCHWRHPIQGWPLDGDSVHGLISADPRFRRVVEHRERDFTVEVYARVSAAQRAVVVVPAHNEQDLLPRCLAALARAADRWEDVHGQGTVVITVAVDHCTDATVARAQEMAALDGRFQVLELDARSAQETGLPDGGTVGAARDAGLRWGVARMAGAGLAPEGAEEDHAEGPEVSQDLWVASTDADTVVPADWLVAQAALAAQQTGAAAAPGTEPATDPRVLVAGTVMPHPGDLDDDVQRRWYADYEHREGHRHIHGANLGMPWAVYRELGGFPHVAADEDVALVDAARRAGVQVIATDRTRVVTSGRTDGRTPAGFAGFLRDLAAGGLSPQLSASGEHRPPADPARDPAP</sequence>
<evidence type="ECO:0000256" key="3">
    <source>
        <dbReference type="ARBA" id="ARBA00022676"/>
    </source>
</evidence>
<dbReference type="CDD" id="cd02440">
    <property type="entry name" value="AdoMet_MTases"/>
    <property type="match status" value="1"/>
</dbReference>
<comment type="subcellular location">
    <subcellularLocation>
        <location evidence="1">Cell membrane</location>
    </subcellularLocation>
</comment>
<organism evidence="8 9">
    <name type="scientific">Micrococcus terreus</name>
    <dbReference type="NCBI Taxonomy" id="574650"/>
    <lineage>
        <taxon>Bacteria</taxon>
        <taxon>Bacillati</taxon>
        <taxon>Actinomycetota</taxon>
        <taxon>Actinomycetes</taxon>
        <taxon>Micrococcales</taxon>
        <taxon>Micrococcaceae</taxon>
        <taxon>Micrococcus</taxon>
    </lineage>
</organism>
<evidence type="ECO:0000256" key="7">
    <source>
        <dbReference type="SAM" id="MobiDB-lite"/>
    </source>
</evidence>
<dbReference type="OrthoDB" id="116799at2"/>
<dbReference type="RefSeq" id="WP_091698820.1">
    <property type="nucleotide sequence ID" value="NZ_FPCG01000010.1"/>
</dbReference>
<evidence type="ECO:0000313" key="9">
    <source>
        <dbReference type="Proteomes" id="UP000198881"/>
    </source>
</evidence>
<dbReference type="PANTHER" id="PTHR43646:SF2">
    <property type="entry name" value="GLYCOSYLTRANSFERASE 2-LIKE DOMAIN-CONTAINING PROTEIN"/>
    <property type="match status" value="1"/>
</dbReference>
<dbReference type="InterPro" id="IPR024078">
    <property type="entry name" value="LmbE-like_dom_sf"/>
</dbReference>
<protein>
    <submittedName>
        <fullName evidence="8">N-acetylglucosaminyl deacetylase, LmbE family</fullName>
    </submittedName>
</protein>
<dbReference type="Gene3D" id="3.40.50.150">
    <property type="entry name" value="Vaccinia Virus protein VP39"/>
    <property type="match status" value="1"/>
</dbReference>
<dbReference type="GO" id="GO:0016757">
    <property type="term" value="F:glycosyltransferase activity"/>
    <property type="evidence" value="ECO:0007669"/>
    <property type="project" value="UniProtKB-KW"/>
</dbReference>
<dbReference type="GO" id="GO:0009312">
    <property type="term" value="P:oligosaccharide biosynthetic process"/>
    <property type="evidence" value="ECO:0007669"/>
    <property type="project" value="InterPro"/>
</dbReference>
<dbReference type="GO" id="GO:0008757">
    <property type="term" value="F:S-adenosylmethionine-dependent methyltransferase activity"/>
    <property type="evidence" value="ECO:0007669"/>
    <property type="project" value="InterPro"/>
</dbReference>
<evidence type="ECO:0000313" key="8">
    <source>
        <dbReference type="EMBL" id="SFV24340.1"/>
    </source>
</evidence>
<reference evidence="8 9" key="1">
    <citation type="submission" date="2016-10" db="EMBL/GenBank/DDBJ databases">
        <authorList>
            <person name="de Groot N.N."/>
        </authorList>
    </citation>
    <scope>NUCLEOTIDE SEQUENCE [LARGE SCALE GENOMIC DNA]</scope>
    <source>
        <strain evidence="8 9">CGMCC 1.7054</strain>
    </source>
</reference>
<dbReference type="InterPro" id="IPR003737">
    <property type="entry name" value="GlcNAc_PI_deacetylase-related"/>
</dbReference>
<dbReference type="AlphaFoldDB" id="A0A1I7MQX8"/>
<keyword evidence="5" id="KW-0862">Zinc</keyword>
<dbReference type="STRING" id="574650.SAMN04487966_110117"/>
<evidence type="ECO:0000256" key="6">
    <source>
        <dbReference type="ARBA" id="ARBA00023136"/>
    </source>
</evidence>
<proteinExistence type="predicted"/>
<dbReference type="InterPro" id="IPR029063">
    <property type="entry name" value="SAM-dependent_MTases_sf"/>
</dbReference>
<dbReference type="EMBL" id="FPCG01000010">
    <property type="protein sequence ID" value="SFV24340.1"/>
    <property type="molecule type" value="Genomic_DNA"/>
</dbReference>
<keyword evidence="4" id="KW-0808">Transferase</keyword>
<accession>A0A1I7MQX8</accession>
<keyword evidence="9" id="KW-1185">Reference proteome</keyword>
<dbReference type="Proteomes" id="UP000198881">
    <property type="component" value="Unassembled WGS sequence"/>
</dbReference>
<dbReference type="SUPFAM" id="SSF53335">
    <property type="entry name" value="S-adenosyl-L-methionine-dependent methyltransferases"/>
    <property type="match status" value="1"/>
</dbReference>
<keyword evidence="6" id="KW-0472">Membrane</keyword>
<evidence type="ECO:0000256" key="2">
    <source>
        <dbReference type="ARBA" id="ARBA00022475"/>
    </source>
</evidence>
<evidence type="ECO:0000256" key="5">
    <source>
        <dbReference type="ARBA" id="ARBA00022833"/>
    </source>
</evidence>
<dbReference type="SUPFAM" id="SSF53448">
    <property type="entry name" value="Nucleotide-diphospho-sugar transferases"/>
    <property type="match status" value="1"/>
</dbReference>
<gene>
    <name evidence="8" type="ORF">SAMN04487966_110117</name>
</gene>
<feature type="compositionally biased region" description="Basic and acidic residues" evidence="7">
    <location>
        <begin position="756"/>
        <end position="770"/>
    </location>
</feature>
<dbReference type="PANTHER" id="PTHR43646">
    <property type="entry name" value="GLYCOSYLTRANSFERASE"/>
    <property type="match status" value="1"/>
</dbReference>
<dbReference type="GO" id="GO:0016137">
    <property type="term" value="P:glycoside metabolic process"/>
    <property type="evidence" value="ECO:0007669"/>
    <property type="project" value="UniProtKB-ARBA"/>
</dbReference>
<feature type="region of interest" description="Disordered" evidence="7">
    <location>
        <begin position="748"/>
        <end position="770"/>
    </location>
</feature>
<evidence type="ECO:0000256" key="1">
    <source>
        <dbReference type="ARBA" id="ARBA00004236"/>
    </source>
</evidence>
<dbReference type="InterPro" id="IPR029044">
    <property type="entry name" value="Nucleotide-diphossugar_trans"/>
</dbReference>